<accession>A0A6G9YT74</accession>
<dbReference type="Proteomes" id="UP000503540">
    <property type="component" value="Chromosome"/>
</dbReference>
<dbReference type="GO" id="GO:0016740">
    <property type="term" value="F:transferase activity"/>
    <property type="evidence" value="ECO:0007669"/>
    <property type="project" value="UniProtKB-KW"/>
</dbReference>
<keyword evidence="2" id="KW-0808">Transferase</keyword>
<evidence type="ECO:0000313" key="2">
    <source>
        <dbReference type="EMBL" id="QIS16317.1"/>
    </source>
</evidence>
<protein>
    <submittedName>
        <fullName evidence="2">Glutamine amidotransferase</fullName>
    </submittedName>
</protein>
<keyword evidence="3" id="KW-1185">Reference proteome</keyword>
<dbReference type="Pfam" id="PF01965">
    <property type="entry name" value="DJ-1_PfpI"/>
    <property type="match status" value="1"/>
</dbReference>
<organism evidence="2 3">
    <name type="scientific">Nocardia arthritidis</name>
    <dbReference type="NCBI Taxonomy" id="228602"/>
    <lineage>
        <taxon>Bacteria</taxon>
        <taxon>Bacillati</taxon>
        <taxon>Actinomycetota</taxon>
        <taxon>Actinomycetes</taxon>
        <taxon>Mycobacteriales</taxon>
        <taxon>Nocardiaceae</taxon>
        <taxon>Nocardia</taxon>
    </lineage>
</organism>
<evidence type="ECO:0000313" key="3">
    <source>
        <dbReference type="Proteomes" id="UP000503540"/>
    </source>
</evidence>
<proteinExistence type="predicted"/>
<sequence>MMKTVHMAVYDTLADWEVGAAVAHINGNHQWHREPGAFQVKTVGPTREPVTTMGAVRIVPDLALDELRPGDSEMLILAGAQTWESGALAQFTHKAREFLDAGVPVAGMCGATFGLAAAGILDDIAHTSNAPEYLAYSGYSGGAHFVRQPAVTDRNVITASGTAPFEFAREVLGRLDVYEPHILDAWYGVYGKGDAAAYAVLADYAAGQRAHA</sequence>
<dbReference type="AlphaFoldDB" id="A0A6G9YT74"/>
<feature type="domain" description="DJ-1/PfpI" evidence="1">
    <location>
        <begin position="3"/>
        <end position="172"/>
    </location>
</feature>
<dbReference type="SUPFAM" id="SSF52317">
    <property type="entry name" value="Class I glutamine amidotransferase-like"/>
    <property type="match status" value="1"/>
</dbReference>
<dbReference type="KEGG" id="nah:F5544_42545"/>
<keyword evidence="2" id="KW-0315">Glutamine amidotransferase</keyword>
<gene>
    <name evidence="2" type="ORF">F5544_42545</name>
</gene>
<dbReference type="InterPro" id="IPR002818">
    <property type="entry name" value="DJ-1/PfpI"/>
</dbReference>
<dbReference type="EMBL" id="CP046172">
    <property type="protein sequence ID" value="QIS16317.1"/>
    <property type="molecule type" value="Genomic_DNA"/>
</dbReference>
<evidence type="ECO:0000259" key="1">
    <source>
        <dbReference type="Pfam" id="PF01965"/>
    </source>
</evidence>
<dbReference type="Gene3D" id="3.40.50.880">
    <property type="match status" value="1"/>
</dbReference>
<reference evidence="2 3" key="1">
    <citation type="journal article" date="2019" name="ACS Chem. Biol.">
        <title>Identification and Mobilization of a Cryptic Antibiotic Biosynthesis Gene Locus from a Human-Pathogenic Nocardia Isolate.</title>
        <authorList>
            <person name="Herisse M."/>
            <person name="Ishida K."/>
            <person name="Porter J.L."/>
            <person name="Howden B."/>
            <person name="Hertweck C."/>
            <person name="Stinear T.P."/>
            <person name="Pidot S.J."/>
        </authorList>
    </citation>
    <scope>NUCLEOTIDE SEQUENCE [LARGE SCALE GENOMIC DNA]</scope>
    <source>
        <strain evidence="2 3">AUSMDU00012717</strain>
    </source>
</reference>
<dbReference type="InterPro" id="IPR029062">
    <property type="entry name" value="Class_I_gatase-like"/>
</dbReference>
<name>A0A6G9YT74_9NOCA</name>